<dbReference type="EC" id="7.1.1.2" evidence="3 17"/>
<comment type="similarity">
    <text evidence="17">Belongs to the complex I subunit 5 family.</text>
</comment>
<comment type="subcellular location">
    <subcellularLocation>
        <location evidence="2">Mitochondrion inner membrane</location>
        <topology evidence="2">Multi-pass membrane protein</topology>
    </subcellularLocation>
</comment>
<sequence length="570" mass="68020">MYMFISLNMFMLSMSFMKFKLNLFIEWYSIYINSMSLNMYLYIDWMTLVFIFTVMLISSMIMLYCIEYMSHDINKIRFFWILNFFIFSMLLMIISPNILTILIGWDGLGLTSYCLIIYYQNKSSYNSGMLTVLINRMGDIFIIMSISLMINFGSWNLLNLNYLNIYIIIFIILAAMTKSAQFPFSSWLPAAMAAPTPVSSLVHSSTLVTAGIYMLIRFIPLIKLFNYMMLMLMYIGLITMMMAGMSAIFEFDLKKIIAYSTLSQLGLMLMILGFNNSNLAFFHLITHAMFKSMMFMCSGIIIHSMNNYQDIRFMGKIKDLLPMTTMMLLIANFSLCGLPFFSGFYSKDLILENMMLLKNNYIILLLLLFSTMLTVMYSFRLMYYLMNNKFKYLSMMLINEFKIMNYPMLILMFMSMFFGMMMNWMIYNNIENIFLLKMEKMLIMMICLLGFMMGLIMFKIIKMINKFYFIKFFLGKMWFLYNFNFLFIMNMLKFGKSYSLLFDKGWSEEFFKNNIFKMNNKIKIMNYLNFNYFIYLIMILIYMNMFFLMNNFKIYLISFIVLMIVFLFLI</sequence>
<dbReference type="GO" id="GO:0005743">
    <property type="term" value="C:mitochondrial inner membrane"/>
    <property type="evidence" value="ECO:0007669"/>
    <property type="project" value="UniProtKB-SubCell"/>
</dbReference>
<accession>A0A343YVH3</accession>
<dbReference type="GO" id="GO:0008137">
    <property type="term" value="F:NADH dehydrogenase (ubiquinone) activity"/>
    <property type="evidence" value="ECO:0007669"/>
    <property type="project" value="UniProtKB-EC"/>
</dbReference>
<evidence type="ECO:0000256" key="12">
    <source>
        <dbReference type="ARBA" id="ARBA00023027"/>
    </source>
</evidence>
<comment type="function">
    <text evidence="1">Core subunit of the mitochondrial membrane respiratory chain NADH dehydrogenase (Complex I) that is believed to belong to the minimal assembly required for catalysis. Complex I functions in the transfer of electrons from NADH to the respiratory chain. The immediate electron acceptor for the enzyme is believed to be ubiquinone.</text>
</comment>
<dbReference type="InterPro" id="IPR001750">
    <property type="entry name" value="ND/Mrp_TM"/>
</dbReference>
<feature type="transmembrane region" description="Helical" evidence="17">
    <location>
        <begin position="441"/>
        <end position="461"/>
    </location>
</feature>
<keyword evidence="13 17" id="KW-0830">Ubiquinone</keyword>
<evidence type="ECO:0000256" key="4">
    <source>
        <dbReference type="ARBA" id="ARBA00021096"/>
    </source>
</evidence>
<dbReference type="InterPro" id="IPR010934">
    <property type="entry name" value="NADH_DH_su5_C"/>
</dbReference>
<organism evidence="21">
    <name type="scientific">Euschistus heros</name>
    <name type="common">Neotropical brown stink bug</name>
    <dbReference type="NCBI Taxonomy" id="437493"/>
    <lineage>
        <taxon>Eukaryota</taxon>
        <taxon>Metazoa</taxon>
        <taxon>Ecdysozoa</taxon>
        <taxon>Arthropoda</taxon>
        <taxon>Hexapoda</taxon>
        <taxon>Insecta</taxon>
        <taxon>Pterygota</taxon>
        <taxon>Neoptera</taxon>
        <taxon>Paraneoptera</taxon>
        <taxon>Hemiptera</taxon>
        <taxon>Heteroptera</taxon>
        <taxon>Panheteroptera</taxon>
        <taxon>Pentatomomorpha</taxon>
        <taxon>Pentatomoidea</taxon>
        <taxon>Pentatomidae</taxon>
        <taxon>Pentatominae</taxon>
        <taxon>Euschistus</taxon>
    </lineage>
</organism>
<dbReference type="InterPro" id="IPR003945">
    <property type="entry name" value="NU5C-like"/>
</dbReference>
<evidence type="ECO:0000256" key="10">
    <source>
        <dbReference type="ARBA" id="ARBA00022982"/>
    </source>
</evidence>
<dbReference type="GO" id="GO:0015990">
    <property type="term" value="P:electron transport coupled proton transport"/>
    <property type="evidence" value="ECO:0007669"/>
    <property type="project" value="TreeGrafter"/>
</dbReference>
<evidence type="ECO:0000256" key="3">
    <source>
        <dbReference type="ARBA" id="ARBA00012944"/>
    </source>
</evidence>
<evidence type="ECO:0000256" key="16">
    <source>
        <dbReference type="ARBA" id="ARBA00049551"/>
    </source>
</evidence>
<name>A0A343YVH3_EUSHE</name>
<evidence type="ECO:0000259" key="18">
    <source>
        <dbReference type="Pfam" id="PF00361"/>
    </source>
</evidence>
<keyword evidence="7 17" id="KW-0812">Transmembrane</keyword>
<feature type="transmembrane region" description="Helical" evidence="17">
    <location>
        <begin position="21"/>
        <end position="42"/>
    </location>
</feature>
<reference evidence="21" key="1">
    <citation type="submission" date="2017-10" db="EMBL/GenBank/DDBJ databases">
        <title>Mitogenomes of tropical arthropods.</title>
        <authorList>
            <person name="Pires Paula D."/>
            <person name="Coiti Togawa R."/>
        </authorList>
    </citation>
    <scope>NUCLEOTIDE SEQUENCE</scope>
</reference>
<dbReference type="GO" id="GO:0042773">
    <property type="term" value="P:ATP synthesis coupled electron transport"/>
    <property type="evidence" value="ECO:0007669"/>
    <property type="project" value="InterPro"/>
</dbReference>
<evidence type="ECO:0000256" key="1">
    <source>
        <dbReference type="ARBA" id="ARBA00003257"/>
    </source>
</evidence>
<evidence type="ECO:0000259" key="20">
    <source>
        <dbReference type="Pfam" id="PF06455"/>
    </source>
</evidence>
<feature type="domain" description="NADH:quinone oxidoreductase/Mrp antiporter transmembrane" evidence="18">
    <location>
        <begin position="95"/>
        <end position="374"/>
    </location>
</feature>
<dbReference type="Pfam" id="PF06455">
    <property type="entry name" value="NADH5_C"/>
    <property type="match status" value="1"/>
</dbReference>
<evidence type="ECO:0000256" key="11">
    <source>
        <dbReference type="ARBA" id="ARBA00022989"/>
    </source>
</evidence>
<evidence type="ECO:0000313" key="21">
    <source>
        <dbReference type="EMBL" id="AWN56257.1"/>
    </source>
</evidence>
<feature type="transmembrane region" description="Helical" evidence="17">
    <location>
        <begin position="140"/>
        <end position="157"/>
    </location>
</feature>
<dbReference type="Pfam" id="PF00361">
    <property type="entry name" value="Proton_antipo_M"/>
    <property type="match status" value="1"/>
</dbReference>
<keyword evidence="11 17" id="KW-1133">Transmembrane helix</keyword>
<evidence type="ECO:0000256" key="17">
    <source>
        <dbReference type="RuleBase" id="RU003404"/>
    </source>
</evidence>
<feature type="transmembrane region" description="Helical" evidence="17">
    <location>
        <begin position="552"/>
        <end position="569"/>
    </location>
</feature>
<feature type="transmembrane region" description="Helical" evidence="17">
    <location>
        <begin position="323"/>
        <end position="341"/>
    </location>
</feature>
<keyword evidence="9" id="KW-1278">Translocase</keyword>
<feature type="transmembrane region" description="Helical" evidence="17">
    <location>
        <begin position="406"/>
        <end position="426"/>
    </location>
</feature>
<comment type="function">
    <text evidence="17">Core subunit of the mitochondrial membrane respiratory chain NADH dehydrogenase (Complex I) which catalyzes electron transfer from NADH through the respiratory chain, using ubiquinone as an electron acceptor. Essential for the catalytic activity and assembly of complex I.</text>
</comment>
<feature type="transmembrane region" description="Helical" evidence="17">
    <location>
        <begin position="225"/>
        <end position="249"/>
    </location>
</feature>
<feature type="transmembrane region" description="Helical" evidence="17">
    <location>
        <begin position="163"/>
        <end position="180"/>
    </location>
</feature>
<keyword evidence="5 17" id="KW-0813">Transport</keyword>
<evidence type="ECO:0000256" key="15">
    <source>
        <dbReference type="ARBA" id="ARBA00023136"/>
    </source>
</evidence>
<evidence type="ECO:0000259" key="19">
    <source>
        <dbReference type="Pfam" id="PF00662"/>
    </source>
</evidence>
<feature type="domain" description="NADH-Ubiquinone oxidoreductase (complex I) chain 5 N-terminal" evidence="19">
    <location>
        <begin position="30"/>
        <end position="79"/>
    </location>
</feature>
<dbReference type="Pfam" id="PF00662">
    <property type="entry name" value="Proton_antipo_N"/>
    <property type="match status" value="1"/>
</dbReference>
<evidence type="ECO:0000256" key="7">
    <source>
        <dbReference type="ARBA" id="ARBA00022692"/>
    </source>
</evidence>
<keyword evidence="12 17" id="KW-0520">NAD</keyword>
<keyword evidence="10" id="KW-0249">Electron transport</keyword>
<evidence type="ECO:0000256" key="6">
    <source>
        <dbReference type="ARBA" id="ARBA00022660"/>
    </source>
</evidence>
<comment type="catalytic activity">
    <reaction evidence="16 17">
        <text>a ubiquinone + NADH + 5 H(+)(in) = a ubiquinol + NAD(+) + 4 H(+)(out)</text>
        <dbReference type="Rhea" id="RHEA:29091"/>
        <dbReference type="Rhea" id="RHEA-COMP:9565"/>
        <dbReference type="Rhea" id="RHEA-COMP:9566"/>
        <dbReference type="ChEBI" id="CHEBI:15378"/>
        <dbReference type="ChEBI" id="CHEBI:16389"/>
        <dbReference type="ChEBI" id="CHEBI:17976"/>
        <dbReference type="ChEBI" id="CHEBI:57540"/>
        <dbReference type="ChEBI" id="CHEBI:57945"/>
        <dbReference type="EC" id="7.1.1.2"/>
    </reaction>
</comment>
<dbReference type="PRINTS" id="PR01434">
    <property type="entry name" value="NADHDHGNASE5"/>
</dbReference>
<keyword evidence="6" id="KW-0679">Respiratory chain</keyword>
<geneLocation type="mitochondrion" evidence="21"/>
<evidence type="ECO:0000256" key="2">
    <source>
        <dbReference type="ARBA" id="ARBA00004448"/>
    </source>
</evidence>
<dbReference type="GO" id="GO:0003954">
    <property type="term" value="F:NADH dehydrogenase activity"/>
    <property type="evidence" value="ECO:0007669"/>
    <property type="project" value="TreeGrafter"/>
</dbReference>
<evidence type="ECO:0000256" key="9">
    <source>
        <dbReference type="ARBA" id="ARBA00022967"/>
    </source>
</evidence>
<proteinExistence type="inferred from homology"/>
<protein>
    <recommendedName>
        <fullName evidence="4 17">NADH-ubiquinone oxidoreductase chain 5</fullName>
        <ecNumber evidence="3 17">7.1.1.2</ecNumber>
    </recommendedName>
</protein>
<dbReference type="InterPro" id="IPR001516">
    <property type="entry name" value="Proton_antipo_N"/>
</dbReference>
<keyword evidence="15 17" id="KW-0472">Membrane</keyword>
<feature type="transmembrane region" description="Helical" evidence="17">
    <location>
        <begin position="201"/>
        <end position="219"/>
    </location>
</feature>
<evidence type="ECO:0000256" key="13">
    <source>
        <dbReference type="ARBA" id="ARBA00023075"/>
    </source>
</evidence>
<feature type="transmembrane region" description="Helical" evidence="17">
    <location>
        <begin position="524"/>
        <end position="545"/>
    </location>
</feature>
<evidence type="ECO:0000256" key="5">
    <source>
        <dbReference type="ARBA" id="ARBA00022448"/>
    </source>
</evidence>
<dbReference type="EMBL" id="MG253270">
    <property type="protein sequence ID" value="AWN56257.1"/>
    <property type="molecule type" value="Genomic_DNA"/>
</dbReference>
<dbReference type="PANTHER" id="PTHR42829:SF2">
    <property type="entry name" value="NADH-UBIQUINONE OXIDOREDUCTASE CHAIN 5"/>
    <property type="match status" value="1"/>
</dbReference>
<feature type="domain" description="NADH dehydrogenase subunit 5 C-terminal" evidence="20">
    <location>
        <begin position="377"/>
        <end position="549"/>
    </location>
</feature>
<evidence type="ECO:0000256" key="8">
    <source>
        <dbReference type="ARBA" id="ARBA00022792"/>
    </source>
</evidence>
<feature type="transmembrane region" description="Helical" evidence="17">
    <location>
        <begin position="78"/>
        <end position="95"/>
    </location>
</feature>
<feature type="transmembrane region" description="Helical" evidence="17">
    <location>
        <begin position="361"/>
        <end position="385"/>
    </location>
</feature>
<keyword evidence="8" id="KW-0999">Mitochondrion inner membrane</keyword>
<dbReference type="AlphaFoldDB" id="A0A343YVH3"/>
<dbReference type="PANTHER" id="PTHR42829">
    <property type="entry name" value="NADH-UBIQUINONE OXIDOREDUCTASE CHAIN 5"/>
    <property type="match status" value="1"/>
</dbReference>
<keyword evidence="14 17" id="KW-0496">Mitochondrion</keyword>
<feature type="transmembrane region" description="Helical" evidence="17">
    <location>
        <begin position="48"/>
        <end position="66"/>
    </location>
</feature>
<evidence type="ECO:0000256" key="14">
    <source>
        <dbReference type="ARBA" id="ARBA00023128"/>
    </source>
</evidence>